<dbReference type="PANTHER" id="PTHR34976">
    <property type="entry name" value="RIBONUCLEASE YQCG-RELATED"/>
    <property type="match status" value="1"/>
</dbReference>
<comment type="similarity">
    <text evidence="1">In the N-terminal section; belongs to the LXG family.</text>
</comment>
<dbReference type="InterPro" id="IPR006829">
    <property type="entry name" value="LXG_dom"/>
</dbReference>
<sequence>MKVYEANSLLAAMKERLEEYKRFREDLVSLKKAFQGIADLDDDFQGRGADNIKAFYKDQAGIVDDWLNLADMQIQFLNGVSGMMADANLSGDTFVDMEFLENQLAHAYLNSKTMVSEQKKELKSILEEINDLISLETFSAAEFKHYLDAANKVLTDTIQAVNDLDHLLKREYEASEIAQQLAAADYSALISATGRGKSAAPIRYNAKAYQGSEAYQLKQNIHKRVEVYIKLKKDQAEARKMANIHKEQASQTIV</sequence>
<keyword evidence="4" id="KW-1185">Reference proteome</keyword>
<dbReference type="GeneID" id="92851434"/>
<dbReference type="RefSeq" id="WP_006640170.1">
    <property type="nucleotide sequence ID" value="NZ_BORD01000008.1"/>
</dbReference>
<evidence type="ECO:0000256" key="1">
    <source>
        <dbReference type="ARBA" id="ARBA00034117"/>
    </source>
</evidence>
<dbReference type="PROSITE" id="PS51756">
    <property type="entry name" value="LXG"/>
    <property type="match status" value="1"/>
</dbReference>
<evidence type="ECO:0000313" key="4">
    <source>
        <dbReference type="Proteomes" id="UP000196877"/>
    </source>
</evidence>
<dbReference type="Pfam" id="PF04740">
    <property type="entry name" value="LXG"/>
    <property type="match status" value="1"/>
</dbReference>
<proteinExistence type="inferred from homology"/>
<dbReference type="PANTHER" id="PTHR34976:SF2">
    <property type="entry name" value="TYPE VII SECRETION SYSTEM PROTEIN ESSD"/>
    <property type="match status" value="1"/>
</dbReference>
<gene>
    <name evidence="3" type="ORF">S101395_04641</name>
</gene>
<name>A0ABM6LNX4_9BACI</name>
<organism evidence="3 4">
    <name type="scientific">Bacillus sonorensis</name>
    <dbReference type="NCBI Taxonomy" id="119858"/>
    <lineage>
        <taxon>Bacteria</taxon>
        <taxon>Bacillati</taxon>
        <taxon>Bacillota</taxon>
        <taxon>Bacilli</taxon>
        <taxon>Bacillales</taxon>
        <taxon>Bacillaceae</taxon>
        <taxon>Bacillus</taxon>
    </lineage>
</organism>
<evidence type="ECO:0000259" key="2">
    <source>
        <dbReference type="PROSITE" id="PS51756"/>
    </source>
</evidence>
<feature type="domain" description="LXG" evidence="2">
    <location>
        <begin position="1"/>
        <end position="235"/>
    </location>
</feature>
<dbReference type="InterPro" id="IPR051768">
    <property type="entry name" value="Bact_secretion_toxin"/>
</dbReference>
<accession>A0ABM6LNX4</accession>
<evidence type="ECO:0000313" key="3">
    <source>
        <dbReference type="EMBL" id="ASB91129.1"/>
    </source>
</evidence>
<reference evidence="3 4" key="1">
    <citation type="submission" date="2017-06" db="EMBL/GenBank/DDBJ databases">
        <title>Genome sequence of Bacillus sonorensis strain SRCM101395.</title>
        <authorList>
            <person name="Cho S.H."/>
        </authorList>
    </citation>
    <scope>NUCLEOTIDE SEQUENCE [LARGE SCALE GENOMIC DNA]</scope>
    <source>
        <strain evidence="3 4">SRCM101395</strain>
    </source>
</reference>
<dbReference type="EMBL" id="CP021920">
    <property type="protein sequence ID" value="ASB91129.1"/>
    <property type="molecule type" value="Genomic_DNA"/>
</dbReference>
<protein>
    <submittedName>
        <fullName evidence="3">Ribonuclease YobL</fullName>
    </submittedName>
</protein>
<dbReference type="Proteomes" id="UP000196877">
    <property type="component" value="Chromosome"/>
</dbReference>